<keyword evidence="10" id="KW-1185">Reference proteome</keyword>
<dbReference type="CDD" id="cd00038">
    <property type="entry name" value="CAP_ED"/>
    <property type="match status" value="1"/>
</dbReference>
<dbReference type="InterPro" id="IPR036390">
    <property type="entry name" value="WH_DNA-bd_sf"/>
</dbReference>
<dbReference type="PROSITE" id="PS51063">
    <property type="entry name" value="HTH_CRP_2"/>
    <property type="match status" value="1"/>
</dbReference>
<name>A0A0F7D3T6_9STAP</name>
<keyword evidence="5" id="KW-0804">Transcription</keyword>
<gene>
    <name evidence="8" type="ORF">AAT16_01710</name>
    <name evidence="9" type="ORF">SAMN05216235_1716</name>
</gene>
<feature type="domain" description="HTH crp-type" evidence="7">
    <location>
        <begin position="151"/>
        <end position="218"/>
    </location>
</feature>
<dbReference type="InterPro" id="IPR014710">
    <property type="entry name" value="RmlC-like_jellyroll"/>
</dbReference>
<dbReference type="Pfam" id="PF13545">
    <property type="entry name" value="HTH_Crp_2"/>
    <property type="match status" value="1"/>
</dbReference>
<reference evidence="8 10" key="1">
    <citation type="journal article" date="2015" name="Int. J. Syst. Evol. Microbiol.">
        <title>Complete genome sequence of Salinicoccus halodurans H3B36, isolated from the Qaidam Basin in China.</title>
        <authorList>
            <person name="Jiang K."/>
            <person name="Xue Y."/>
            <person name="Ma Y."/>
        </authorList>
    </citation>
    <scope>NUCLEOTIDE SEQUENCE [LARGE SCALE GENOMIC DNA]</scope>
    <source>
        <strain evidence="8 10">H3B36</strain>
    </source>
</reference>
<dbReference type="PROSITE" id="PS50042">
    <property type="entry name" value="CNMP_BINDING_3"/>
    <property type="match status" value="1"/>
</dbReference>
<dbReference type="SUPFAM" id="SSF46785">
    <property type="entry name" value="Winged helix' DNA-binding domain"/>
    <property type="match status" value="1"/>
</dbReference>
<dbReference type="SMART" id="SM00419">
    <property type="entry name" value="HTH_CRP"/>
    <property type="match status" value="1"/>
</dbReference>
<dbReference type="GO" id="GO:0003700">
    <property type="term" value="F:DNA-binding transcription factor activity"/>
    <property type="evidence" value="ECO:0007669"/>
    <property type="project" value="TreeGrafter"/>
</dbReference>
<proteinExistence type="predicted"/>
<dbReference type="Pfam" id="PF00027">
    <property type="entry name" value="cNMP_binding"/>
    <property type="match status" value="1"/>
</dbReference>
<dbReference type="Proteomes" id="UP000183090">
    <property type="component" value="Unassembled WGS sequence"/>
</dbReference>
<evidence type="ECO:0000313" key="10">
    <source>
        <dbReference type="Proteomes" id="UP000034029"/>
    </source>
</evidence>
<evidence type="ECO:0000256" key="2">
    <source>
        <dbReference type="ARBA" id="ARBA00023015"/>
    </source>
</evidence>
<dbReference type="EMBL" id="CP011366">
    <property type="protein sequence ID" value="AKG73050.1"/>
    <property type="molecule type" value="Genomic_DNA"/>
</dbReference>
<dbReference type="SMART" id="SM00100">
    <property type="entry name" value="cNMP"/>
    <property type="match status" value="1"/>
</dbReference>
<dbReference type="InterPro" id="IPR012318">
    <property type="entry name" value="HTH_CRP"/>
</dbReference>
<dbReference type="KEGG" id="shv:AAT16_01710"/>
<accession>A0A0F7D3T6</accession>
<dbReference type="PANTHER" id="PTHR24567">
    <property type="entry name" value="CRP FAMILY TRANSCRIPTIONAL REGULATORY PROTEIN"/>
    <property type="match status" value="1"/>
</dbReference>
<keyword evidence="2" id="KW-0805">Transcription regulation</keyword>
<evidence type="ECO:0000256" key="5">
    <source>
        <dbReference type="ARBA" id="ARBA00023163"/>
    </source>
</evidence>
<sequence>MKNQTGQKLCVRNVPIFNHLNETEMNEVFNKVNSNQYRKNEHLYMAGDPENSLFVLHRGKIRIYRLNEEGKDQLIRVLQPGEFTGELSLFGADTPHESYAEILQDSQVCEISKTDMYSLMKEYPEIGIKIVEKFSERLEKAEKQTTNISLLSSEERVVEYIRTHVDHEDYVEFDMTKKDLASYLSMQPETLTRIFKRLEKDGDIVKINNRKYRVIKYSML</sequence>
<evidence type="ECO:0000256" key="3">
    <source>
        <dbReference type="ARBA" id="ARBA00023125"/>
    </source>
</evidence>
<dbReference type="Gene3D" id="1.10.10.10">
    <property type="entry name" value="Winged helix-like DNA-binding domain superfamily/Winged helix DNA-binding domain"/>
    <property type="match status" value="1"/>
</dbReference>
<evidence type="ECO:0000313" key="9">
    <source>
        <dbReference type="EMBL" id="SFK78088.1"/>
    </source>
</evidence>
<dbReference type="InterPro" id="IPR018490">
    <property type="entry name" value="cNMP-bd_dom_sf"/>
</dbReference>
<dbReference type="OrthoDB" id="9798104at2"/>
<dbReference type="InterPro" id="IPR050397">
    <property type="entry name" value="Env_Response_Regulators"/>
</dbReference>
<dbReference type="Proteomes" id="UP000034029">
    <property type="component" value="Chromosome"/>
</dbReference>
<dbReference type="EMBL" id="FOTB01000003">
    <property type="protein sequence ID" value="SFK78088.1"/>
    <property type="molecule type" value="Genomic_DNA"/>
</dbReference>
<dbReference type="GO" id="GO:0005829">
    <property type="term" value="C:cytosol"/>
    <property type="evidence" value="ECO:0007669"/>
    <property type="project" value="TreeGrafter"/>
</dbReference>
<organism evidence="9 11">
    <name type="scientific">Salinicoccus halodurans</name>
    <dbReference type="NCBI Taxonomy" id="407035"/>
    <lineage>
        <taxon>Bacteria</taxon>
        <taxon>Bacillati</taxon>
        <taxon>Bacillota</taxon>
        <taxon>Bacilli</taxon>
        <taxon>Bacillales</taxon>
        <taxon>Staphylococcaceae</taxon>
        <taxon>Salinicoccus</taxon>
    </lineage>
</organism>
<dbReference type="GO" id="GO:0003677">
    <property type="term" value="F:DNA binding"/>
    <property type="evidence" value="ECO:0007669"/>
    <property type="project" value="UniProtKB-KW"/>
</dbReference>
<evidence type="ECO:0000256" key="1">
    <source>
        <dbReference type="ARBA" id="ARBA00020091"/>
    </source>
</evidence>
<dbReference type="SUPFAM" id="SSF51206">
    <property type="entry name" value="cAMP-binding domain-like"/>
    <property type="match status" value="1"/>
</dbReference>
<dbReference type="InterPro" id="IPR000595">
    <property type="entry name" value="cNMP-bd_dom"/>
</dbReference>
<evidence type="ECO:0000313" key="8">
    <source>
        <dbReference type="EMBL" id="AKG73050.1"/>
    </source>
</evidence>
<dbReference type="InterPro" id="IPR036388">
    <property type="entry name" value="WH-like_DNA-bd_sf"/>
</dbReference>
<reference evidence="9 11" key="3">
    <citation type="submission" date="2016-10" db="EMBL/GenBank/DDBJ databases">
        <authorList>
            <person name="Varghese N."/>
            <person name="Submissions S."/>
        </authorList>
    </citation>
    <scope>NUCLEOTIDE SEQUENCE [LARGE SCALE GENOMIC DNA]</scope>
    <source>
        <strain evidence="9 11">CGMCC 1.6501</strain>
    </source>
</reference>
<keyword evidence="3" id="KW-0238">DNA-binding</keyword>
<evidence type="ECO:0000259" key="7">
    <source>
        <dbReference type="PROSITE" id="PS51063"/>
    </source>
</evidence>
<keyword evidence="4" id="KW-0010">Activator</keyword>
<protein>
    <recommendedName>
        <fullName evidence="1">HTH-type transcriptional regulator ArcR</fullName>
    </recommendedName>
</protein>
<reference evidence="10" key="2">
    <citation type="submission" date="2015-04" db="EMBL/GenBank/DDBJ databases">
        <title>Complete genome sequence of Salinicoccus halodurans strain H3B36, isolated from the Qaidam basin of China.</title>
        <authorList>
            <person name="Ma Y."/>
            <person name="Jiang K."/>
            <person name="Xue Y."/>
        </authorList>
    </citation>
    <scope>NUCLEOTIDE SEQUENCE [LARGE SCALE GENOMIC DNA]</scope>
    <source>
        <strain evidence="10">H3B36</strain>
    </source>
</reference>
<evidence type="ECO:0000259" key="6">
    <source>
        <dbReference type="PROSITE" id="PS50042"/>
    </source>
</evidence>
<feature type="domain" description="Cyclic nucleotide-binding" evidence="6">
    <location>
        <begin position="16"/>
        <end position="137"/>
    </location>
</feature>
<evidence type="ECO:0000313" key="11">
    <source>
        <dbReference type="Proteomes" id="UP000183090"/>
    </source>
</evidence>
<dbReference type="PANTHER" id="PTHR24567:SF26">
    <property type="entry name" value="REGULATORY PROTEIN YEIL"/>
    <property type="match status" value="1"/>
</dbReference>
<dbReference type="Gene3D" id="2.60.120.10">
    <property type="entry name" value="Jelly Rolls"/>
    <property type="match status" value="1"/>
</dbReference>
<evidence type="ECO:0000256" key="4">
    <source>
        <dbReference type="ARBA" id="ARBA00023159"/>
    </source>
</evidence>
<dbReference type="RefSeq" id="WP_046789242.1">
    <property type="nucleotide sequence ID" value="NZ_CP011366.1"/>
</dbReference>
<dbReference type="AlphaFoldDB" id="A0A0F7D3T6"/>